<comment type="caution">
    <text evidence="3">The sequence shown here is derived from an EMBL/GenBank/DDBJ whole genome shotgun (WGS) entry which is preliminary data.</text>
</comment>
<keyword evidence="2" id="KW-1133">Transmembrane helix</keyword>
<keyword evidence="2" id="KW-0472">Membrane</keyword>
<keyword evidence="2" id="KW-0812">Transmembrane</keyword>
<dbReference type="AlphaFoldDB" id="A0A0P6Y0W5"/>
<evidence type="ECO:0000313" key="3">
    <source>
        <dbReference type="EMBL" id="KPL82615.1"/>
    </source>
</evidence>
<organism evidence="3 4">
    <name type="scientific">Thermanaerothrix daxensis</name>
    <dbReference type="NCBI Taxonomy" id="869279"/>
    <lineage>
        <taxon>Bacteria</taxon>
        <taxon>Bacillati</taxon>
        <taxon>Chloroflexota</taxon>
        <taxon>Anaerolineae</taxon>
        <taxon>Anaerolineales</taxon>
        <taxon>Anaerolineaceae</taxon>
        <taxon>Thermanaerothrix</taxon>
    </lineage>
</organism>
<dbReference type="PATRIC" id="fig|869279.4.peg.1806"/>
<sequence>MVDLVVIPGSQAENGMQVVHHLVKPPRRVERGREREQIWLALWASKGRQAEEALLKTWLDQAGARYYQTRGSVSLALRQAFEYLNQQALAHNQAHGLSTPFLVVAAVLRGEQIYLAFCGPLHAWLFSGRDATDLFSPELAGRGLGIGRAWTMRFYHWAAQPHSRGLFSLSATFPSALAETGHEGWKEAQGIWIEVVAGDGQIRYAEKASAPPEVTSEVAQPAGLGKATQTAQGRPPSVRTGEARVLGGDHLSATATRMRPPLPEETPSASPAVAQTARAGGSSAPSRAEPTAPRKQRQPSVPFAGVGRALAGGVWGIGQGLEKLNQHLRRFLGKVLPRFLPTDSALMRVSPGTLVFLAIAIPLMVVTVALVVYWRQGRLEQHRLYLQQAQQVVNQALGQSDPALKRVNLEAALTWVEKADQYGQSADSKALRMSIYQNLDALDGIRRLVFQPLLPGGVGGNVQVGKMVATSSEDLYVLDRGQGIILRLVATQSGYALDTQFACRPGQIGSLIVGPFVDLLALPASNFHNAQVMAIDANGNLVYCGFKGNQPVLDAVALQPPDQGWGGVKSITVRQGNLVVLDAMQNGLYEYRGSQWDFVDQPKALFGAQVIPLANAVALAAFQDDIFILYEDGHVSRCSGLGKVECQDPFPFRLSQDGQVLEVARLNVTFTDWTLTPPPDPALYLLDPSSPSVYYFSLMLSLQQQYRPSLVEGERLPERPATAFTITPGRNLVLAFDNLLYLATLP</sequence>
<dbReference type="EMBL" id="LGKO01000005">
    <property type="protein sequence ID" value="KPL82615.1"/>
    <property type="molecule type" value="Genomic_DNA"/>
</dbReference>
<name>A0A0P6Y0W5_9CHLR</name>
<proteinExistence type="predicted"/>
<evidence type="ECO:0000313" key="4">
    <source>
        <dbReference type="Proteomes" id="UP000050544"/>
    </source>
</evidence>
<evidence type="ECO:0000256" key="1">
    <source>
        <dbReference type="SAM" id="MobiDB-lite"/>
    </source>
</evidence>
<reference evidence="3 4" key="1">
    <citation type="submission" date="2015-07" db="EMBL/GenBank/DDBJ databases">
        <title>Whole genome sequence of Thermanaerothrix daxensis DSM 23592.</title>
        <authorList>
            <person name="Hemp J."/>
            <person name="Ward L.M."/>
            <person name="Pace L.A."/>
            <person name="Fischer W.W."/>
        </authorList>
    </citation>
    <scope>NUCLEOTIDE SEQUENCE [LARGE SCALE GENOMIC DNA]</scope>
    <source>
        <strain evidence="3 4">GNS-1</strain>
    </source>
</reference>
<feature type="transmembrane region" description="Helical" evidence="2">
    <location>
        <begin position="354"/>
        <end position="374"/>
    </location>
</feature>
<protein>
    <submittedName>
        <fullName evidence="3">Uncharacterized protein</fullName>
    </submittedName>
</protein>
<accession>A0A0P6Y0W5</accession>
<feature type="compositionally biased region" description="Low complexity" evidence="1">
    <location>
        <begin position="277"/>
        <end position="288"/>
    </location>
</feature>
<feature type="region of interest" description="Disordered" evidence="1">
    <location>
        <begin position="208"/>
        <end position="300"/>
    </location>
</feature>
<gene>
    <name evidence="3" type="ORF">SE15_10930</name>
</gene>
<dbReference type="OrthoDB" id="152683at2"/>
<evidence type="ECO:0000256" key="2">
    <source>
        <dbReference type="SAM" id="Phobius"/>
    </source>
</evidence>
<dbReference type="RefSeq" id="WP_054522138.1">
    <property type="nucleotide sequence ID" value="NZ_LGKO01000005.1"/>
</dbReference>
<keyword evidence="4" id="KW-1185">Reference proteome</keyword>
<dbReference type="Proteomes" id="UP000050544">
    <property type="component" value="Unassembled WGS sequence"/>
</dbReference>